<reference evidence="6 7" key="1">
    <citation type="submission" date="2016-04" db="EMBL/GenBank/DDBJ databases">
        <authorList>
            <consortium name="Pathogen Informatics"/>
        </authorList>
    </citation>
    <scope>NUCLEOTIDE SEQUENCE [LARGE SCALE GENOMIC DNA]</scope>
    <source>
        <strain evidence="6 7">H044680328</strain>
    </source>
</reference>
<dbReference type="GO" id="GO:0043709">
    <property type="term" value="P:cell adhesion involved in single-species biofilm formation"/>
    <property type="evidence" value="ECO:0007669"/>
    <property type="project" value="TreeGrafter"/>
</dbReference>
<evidence type="ECO:0000256" key="4">
    <source>
        <dbReference type="ARBA" id="ARBA00023263"/>
    </source>
</evidence>
<evidence type="ECO:0000313" key="6">
    <source>
        <dbReference type="EMBL" id="SAI67507.1"/>
    </source>
</evidence>
<dbReference type="Gene3D" id="2.60.40.1090">
    <property type="entry name" value="Fimbrial-type adhesion domain"/>
    <property type="match status" value="1"/>
</dbReference>
<dbReference type="InterPro" id="IPR050263">
    <property type="entry name" value="Bact_Fimbrial_Adh_Pro"/>
</dbReference>
<keyword evidence="4" id="KW-0281">Fimbrium</keyword>
<dbReference type="STRING" id="123899.SAMEA3906487_00770"/>
<dbReference type="InterPro" id="IPR008966">
    <property type="entry name" value="Adhesion_dom_sf"/>
</dbReference>
<evidence type="ECO:0000256" key="5">
    <source>
        <dbReference type="SAM" id="SignalP"/>
    </source>
</evidence>
<dbReference type="PANTHER" id="PTHR33420">
    <property type="entry name" value="FIMBRIAL SUBUNIT ELFA-RELATED"/>
    <property type="match status" value="1"/>
</dbReference>
<keyword evidence="3 5" id="KW-0732">Signal</keyword>
<accession>A0A157QEN7</accession>
<dbReference type="PATRIC" id="fig|123899.6.peg.743"/>
<dbReference type="PANTHER" id="PTHR33420:SF3">
    <property type="entry name" value="FIMBRIAL SUBUNIT ELFA"/>
    <property type="match status" value="1"/>
</dbReference>
<name>A0A157QEN7_9BORD</name>
<feature type="signal peptide" evidence="5">
    <location>
        <begin position="1"/>
        <end position="33"/>
    </location>
</feature>
<evidence type="ECO:0000256" key="1">
    <source>
        <dbReference type="ARBA" id="ARBA00004561"/>
    </source>
</evidence>
<dbReference type="SUPFAM" id="SSF49401">
    <property type="entry name" value="Bacterial adhesins"/>
    <property type="match status" value="1"/>
</dbReference>
<proteinExistence type="inferred from homology"/>
<keyword evidence="7" id="KW-1185">Reference proteome</keyword>
<dbReference type="GeneID" id="56587824"/>
<dbReference type="EMBL" id="LT546645">
    <property type="protein sequence ID" value="SAI67507.1"/>
    <property type="molecule type" value="Genomic_DNA"/>
</dbReference>
<dbReference type="Pfam" id="PF16970">
    <property type="entry name" value="FimA"/>
    <property type="match status" value="1"/>
</dbReference>
<feature type="chain" id="PRO_5009816624" evidence="5">
    <location>
        <begin position="34"/>
        <end position="210"/>
    </location>
</feature>
<gene>
    <name evidence="6" type="primary">sfaA_1</name>
    <name evidence="6" type="ORF">SAMEA3906487_00770</name>
</gene>
<dbReference type="RefSeq" id="WP_115638841.1">
    <property type="nucleotide sequence ID" value="NZ_CP016340.1"/>
</dbReference>
<dbReference type="GO" id="GO:0009289">
    <property type="term" value="C:pilus"/>
    <property type="evidence" value="ECO:0007669"/>
    <property type="project" value="UniProtKB-SubCell"/>
</dbReference>
<sequence>MTKLPASQSLRPARLIPLAVLPALLACSPLAHAVDGTITINGEIIDSTCKINNQTPPSNLIVNLPKISTSALKAKGDFAGATLFTLKLTDCPSTLNGEVKAYFEPGPTTDYDNGALYAYTSTAAVTSAAGSIPTGLTKVANVSIQLTNPDGTPIVIGASTNTAAGDVLRNGDSSTKTATLRYLARYLKSGDGKISSGKLVTYVQYSIVYP</sequence>
<organism evidence="6 7">
    <name type="scientific">Bordetella trematum</name>
    <dbReference type="NCBI Taxonomy" id="123899"/>
    <lineage>
        <taxon>Bacteria</taxon>
        <taxon>Pseudomonadati</taxon>
        <taxon>Pseudomonadota</taxon>
        <taxon>Betaproteobacteria</taxon>
        <taxon>Burkholderiales</taxon>
        <taxon>Alcaligenaceae</taxon>
        <taxon>Bordetella</taxon>
    </lineage>
</organism>
<protein>
    <submittedName>
        <fullName evidence="6">Fimbrial subunit</fullName>
    </submittedName>
</protein>
<evidence type="ECO:0000256" key="2">
    <source>
        <dbReference type="ARBA" id="ARBA00006671"/>
    </source>
</evidence>
<dbReference type="PROSITE" id="PS51257">
    <property type="entry name" value="PROKAR_LIPOPROTEIN"/>
    <property type="match status" value="1"/>
</dbReference>
<comment type="subcellular location">
    <subcellularLocation>
        <location evidence="1">Fimbrium</location>
    </subcellularLocation>
</comment>
<dbReference type="InterPro" id="IPR039458">
    <property type="entry name" value="FimA-like"/>
</dbReference>
<evidence type="ECO:0000256" key="3">
    <source>
        <dbReference type="ARBA" id="ARBA00022729"/>
    </source>
</evidence>
<evidence type="ECO:0000313" key="7">
    <source>
        <dbReference type="Proteomes" id="UP000076825"/>
    </source>
</evidence>
<dbReference type="AlphaFoldDB" id="A0A157QEN7"/>
<dbReference type="KEGG" id="btrm:SAMEA390648700770"/>
<dbReference type="InterPro" id="IPR036937">
    <property type="entry name" value="Adhesion_dom_fimbrial_sf"/>
</dbReference>
<comment type="similarity">
    <text evidence="2">Belongs to the fimbrial protein family.</text>
</comment>
<dbReference type="Proteomes" id="UP000076825">
    <property type="component" value="Chromosome 1"/>
</dbReference>